<evidence type="ECO:0000259" key="3">
    <source>
        <dbReference type="Pfam" id="PF12835"/>
    </source>
</evidence>
<keyword evidence="2" id="KW-0233">DNA recombination</keyword>
<dbReference type="InterPro" id="IPR024456">
    <property type="entry name" value="Integrase_catalytic_putative"/>
</dbReference>
<proteinExistence type="predicted"/>
<dbReference type="Gene3D" id="1.10.443.10">
    <property type="entry name" value="Intergrase catalytic core"/>
    <property type="match status" value="1"/>
</dbReference>
<evidence type="ECO:0000313" key="5">
    <source>
        <dbReference type="Proteomes" id="UP000611945"/>
    </source>
</evidence>
<protein>
    <submittedName>
        <fullName evidence="4">Integrase domain-containing protein</fullName>
    </submittedName>
</protein>
<dbReference type="EMBL" id="JACSQG010000001">
    <property type="protein sequence ID" value="MBD7976186.1"/>
    <property type="molecule type" value="Genomic_DNA"/>
</dbReference>
<sequence length="328" mass="36430">MPRVGNKDGRNFGYGRQLSHAGPQALHELFGAGRYATVKTHAERWQMFVQWCRSPAGPDINDARLIDRPLLDNYAQYLREQVGLGNLSIATAQNRLSTVNRTLEALRGDRRVRVSSPSQALDLYRNSVRQAALPGQQRNQVEGLVDALSQQRLDRVAARLARETGMRLRETILGDLPRLQREATKLGRINILDGTKGGRRGARVPRWVEPTPGVQDALRQAAAVSPKGSRNLLSPEQSYVQLLQQQIRPARALLRAHGLKGFHDLRAAYACERYQQLTGHAAPVNGGRCLDRTLDRSAREQISHELGHNRVCVVAAYIGSLGRQGAKV</sequence>
<reference evidence="4 5" key="1">
    <citation type="submission" date="2020-08" db="EMBL/GenBank/DDBJ databases">
        <title>A Genomic Blueprint of the Chicken Gut Microbiome.</title>
        <authorList>
            <person name="Gilroy R."/>
            <person name="Ravi A."/>
            <person name="Getino M."/>
            <person name="Pursley I."/>
            <person name="Horton D.L."/>
            <person name="Alikhan N.-F."/>
            <person name="Baker D."/>
            <person name="Gharbi K."/>
            <person name="Hall N."/>
            <person name="Watson M."/>
            <person name="Adriaenssens E.M."/>
            <person name="Foster-Nyarko E."/>
            <person name="Jarju S."/>
            <person name="Secka A."/>
            <person name="Antonio M."/>
            <person name="Oren A."/>
            <person name="Chaudhuri R."/>
            <person name="La Ragione R.M."/>
            <person name="Hildebrand F."/>
            <person name="Pallen M.J."/>
        </authorList>
    </citation>
    <scope>NUCLEOTIDE SEQUENCE [LARGE SCALE GENOMIC DNA]</scope>
    <source>
        <strain evidence="4 5">Sa2CUA2</strain>
    </source>
</reference>
<dbReference type="Proteomes" id="UP000611945">
    <property type="component" value="Unassembled WGS sequence"/>
</dbReference>
<evidence type="ECO:0000256" key="2">
    <source>
        <dbReference type="ARBA" id="ARBA00023172"/>
    </source>
</evidence>
<comment type="caution">
    <text evidence="4">The sequence shown here is derived from an EMBL/GenBank/DDBJ whole genome shotgun (WGS) entry which is preliminary data.</text>
</comment>
<feature type="domain" description="Integrase catalytic" evidence="3">
    <location>
        <begin position="150"/>
        <end position="272"/>
    </location>
</feature>
<dbReference type="RefSeq" id="WP_251834948.1">
    <property type="nucleotide sequence ID" value="NZ_JACSQG010000001.1"/>
</dbReference>
<dbReference type="SUPFAM" id="SSF56349">
    <property type="entry name" value="DNA breaking-rejoining enzymes"/>
    <property type="match status" value="1"/>
</dbReference>
<keyword evidence="1" id="KW-0238">DNA-binding</keyword>
<name>A0ABR8TK91_9PSED</name>
<organism evidence="4 5">
    <name type="scientific">Serpens gallinarum</name>
    <dbReference type="NCBI Taxonomy" id="2763075"/>
    <lineage>
        <taxon>Bacteria</taxon>
        <taxon>Pseudomonadati</taxon>
        <taxon>Pseudomonadota</taxon>
        <taxon>Gammaproteobacteria</taxon>
        <taxon>Pseudomonadales</taxon>
        <taxon>Pseudomonadaceae</taxon>
        <taxon>Pseudomonas</taxon>
    </lineage>
</organism>
<dbReference type="Pfam" id="PF12835">
    <property type="entry name" value="Integrase_1"/>
    <property type="match status" value="1"/>
</dbReference>
<evidence type="ECO:0000313" key="4">
    <source>
        <dbReference type="EMBL" id="MBD7976186.1"/>
    </source>
</evidence>
<dbReference type="InterPro" id="IPR011010">
    <property type="entry name" value="DNA_brk_join_enz"/>
</dbReference>
<dbReference type="InterPro" id="IPR010998">
    <property type="entry name" value="Integrase_recombinase_N"/>
</dbReference>
<accession>A0ABR8TK91</accession>
<dbReference type="Gene3D" id="1.10.150.130">
    <property type="match status" value="1"/>
</dbReference>
<evidence type="ECO:0000256" key="1">
    <source>
        <dbReference type="ARBA" id="ARBA00023125"/>
    </source>
</evidence>
<dbReference type="InterPro" id="IPR013762">
    <property type="entry name" value="Integrase-like_cat_sf"/>
</dbReference>
<gene>
    <name evidence="4" type="ORF">H9642_03175</name>
</gene>
<keyword evidence="5" id="KW-1185">Reference proteome</keyword>